<reference evidence="6" key="1">
    <citation type="journal article" date="2015" name="Nature">
        <title>Complex archaea that bridge the gap between prokaryotes and eukaryotes.</title>
        <authorList>
            <person name="Spang A."/>
            <person name="Saw J.H."/>
            <person name="Jorgensen S.L."/>
            <person name="Zaremba-Niedzwiedzka K."/>
            <person name="Martijn J."/>
            <person name="Lind A.E."/>
            <person name="van Eijk R."/>
            <person name="Schleper C."/>
            <person name="Guy L."/>
            <person name="Ettema T.J."/>
        </authorList>
    </citation>
    <scope>NUCLEOTIDE SEQUENCE</scope>
</reference>
<dbReference type="GO" id="GO:0071555">
    <property type="term" value="P:cell wall organization"/>
    <property type="evidence" value="ECO:0007669"/>
    <property type="project" value="UniProtKB-KW"/>
</dbReference>
<dbReference type="Gene3D" id="3.40.80.10">
    <property type="entry name" value="Peptidoglycan recognition protein-like"/>
    <property type="match status" value="1"/>
</dbReference>
<dbReference type="EMBL" id="LAZR01037629">
    <property type="protein sequence ID" value="KKL21702.1"/>
    <property type="molecule type" value="Genomic_DNA"/>
</dbReference>
<dbReference type="EC" id="3.5.1.28" evidence="2"/>
<dbReference type="GO" id="GO:0009254">
    <property type="term" value="P:peptidoglycan turnover"/>
    <property type="evidence" value="ECO:0007669"/>
    <property type="project" value="TreeGrafter"/>
</dbReference>
<proteinExistence type="predicted"/>
<evidence type="ECO:0000313" key="6">
    <source>
        <dbReference type="EMBL" id="KKL21702.1"/>
    </source>
</evidence>
<sequence length="177" mass="20365">MIGWRKRSTAPEMIQLPSPHSRIREQLVTTLVVHAMGEWIIDDDGHFHHATDWLDRLRLSVHAFILPDGRIVQTLDPKHFVAFHAKGVNNIAAGAEFLIAGPQSYHDLLERMRDTTHPPYTEAQYRSGGFLYGRWARTLGLPWAAVQGHEAIDPDRKFDPGNAFDWDRLEYWFDRAA</sequence>
<keyword evidence="4" id="KW-0961">Cell wall biogenesis/degradation</keyword>
<dbReference type="AlphaFoldDB" id="A0A0F9C5Z5"/>
<organism evidence="6">
    <name type="scientific">marine sediment metagenome</name>
    <dbReference type="NCBI Taxonomy" id="412755"/>
    <lineage>
        <taxon>unclassified sequences</taxon>
        <taxon>metagenomes</taxon>
        <taxon>ecological metagenomes</taxon>
    </lineage>
</organism>
<dbReference type="PANTHER" id="PTHR30417">
    <property type="entry name" value="N-ACETYLMURAMOYL-L-ALANINE AMIDASE AMID"/>
    <property type="match status" value="1"/>
</dbReference>
<evidence type="ECO:0000256" key="4">
    <source>
        <dbReference type="ARBA" id="ARBA00023316"/>
    </source>
</evidence>
<dbReference type="GO" id="GO:0009253">
    <property type="term" value="P:peptidoglycan catabolic process"/>
    <property type="evidence" value="ECO:0007669"/>
    <property type="project" value="InterPro"/>
</dbReference>
<dbReference type="CDD" id="cd06583">
    <property type="entry name" value="PGRP"/>
    <property type="match status" value="1"/>
</dbReference>
<accession>A0A0F9C5Z5</accession>
<evidence type="ECO:0000259" key="5">
    <source>
        <dbReference type="Pfam" id="PF01510"/>
    </source>
</evidence>
<feature type="domain" description="N-acetylmuramoyl-L-alanine amidase" evidence="5">
    <location>
        <begin position="28"/>
        <end position="162"/>
    </location>
</feature>
<dbReference type="Pfam" id="PF01510">
    <property type="entry name" value="Amidase_2"/>
    <property type="match status" value="1"/>
</dbReference>
<evidence type="ECO:0000256" key="1">
    <source>
        <dbReference type="ARBA" id="ARBA00001561"/>
    </source>
</evidence>
<dbReference type="SUPFAM" id="SSF55846">
    <property type="entry name" value="N-acetylmuramoyl-L-alanine amidase-like"/>
    <property type="match status" value="1"/>
</dbReference>
<dbReference type="InterPro" id="IPR051206">
    <property type="entry name" value="NAMLAA_amidase_2"/>
</dbReference>
<gene>
    <name evidence="6" type="ORF">LCGC14_2442810</name>
</gene>
<evidence type="ECO:0000256" key="2">
    <source>
        <dbReference type="ARBA" id="ARBA00011901"/>
    </source>
</evidence>
<dbReference type="InterPro" id="IPR002502">
    <property type="entry name" value="Amidase_domain"/>
</dbReference>
<comment type="caution">
    <text evidence="6">The sequence shown here is derived from an EMBL/GenBank/DDBJ whole genome shotgun (WGS) entry which is preliminary data.</text>
</comment>
<keyword evidence="3" id="KW-0378">Hydrolase</keyword>
<dbReference type="InterPro" id="IPR036505">
    <property type="entry name" value="Amidase/PGRP_sf"/>
</dbReference>
<comment type="catalytic activity">
    <reaction evidence="1">
        <text>Hydrolyzes the link between N-acetylmuramoyl residues and L-amino acid residues in certain cell-wall glycopeptides.</text>
        <dbReference type="EC" id="3.5.1.28"/>
    </reaction>
</comment>
<name>A0A0F9C5Z5_9ZZZZ</name>
<evidence type="ECO:0000256" key="3">
    <source>
        <dbReference type="ARBA" id="ARBA00022801"/>
    </source>
</evidence>
<protein>
    <recommendedName>
        <fullName evidence="2">N-acetylmuramoyl-L-alanine amidase</fullName>
        <ecNumber evidence="2">3.5.1.28</ecNumber>
    </recommendedName>
</protein>
<dbReference type="PANTHER" id="PTHR30417:SF1">
    <property type="entry name" value="N-ACETYLMURAMOYL-L-ALANINE AMIDASE AMID"/>
    <property type="match status" value="1"/>
</dbReference>
<dbReference type="GO" id="GO:0008745">
    <property type="term" value="F:N-acetylmuramoyl-L-alanine amidase activity"/>
    <property type="evidence" value="ECO:0007669"/>
    <property type="project" value="UniProtKB-EC"/>
</dbReference>